<dbReference type="PANTHER" id="PTHR10660:SF2">
    <property type="entry name" value="LD45860P"/>
    <property type="match status" value="1"/>
</dbReference>
<sequence>MVNDFKEKFKTDGEYLVKESLHLSKVPDVTADLNIPVPDPSLYYNDVDEPHSKKRKMENSQKNNVDGISGTHVMVLPNGMAPCNKKLATLAETVKPMIRELIDHANTLKMWISLQIPKIEDGNNFGVSVQEESLGEARQVESEAASYLDQISRYFITRAKIVSKVAKYPHIVYIQYRTSKKITGSL</sequence>
<dbReference type="Proteomes" id="UP001217089">
    <property type="component" value="Unassembled WGS sequence"/>
</dbReference>
<evidence type="ECO:0000313" key="5">
    <source>
        <dbReference type="Proteomes" id="UP001217089"/>
    </source>
</evidence>
<proteinExistence type="inferred from homology"/>
<comment type="similarity">
    <text evidence="1">Belongs to the PA28 family.</text>
</comment>
<organism evidence="4 5">
    <name type="scientific">Tegillarca granosa</name>
    <name type="common">Malaysian cockle</name>
    <name type="synonym">Anadara granosa</name>
    <dbReference type="NCBI Taxonomy" id="220873"/>
    <lineage>
        <taxon>Eukaryota</taxon>
        <taxon>Metazoa</taxon>
        <taxon>Spiralia</taxon>
        <taxon>Lophotrochozoa</taxon>
        <taxon>Mollusca</taxon>
        <taxon>Bivalvia</taxon>
        <taxon>Autobranchia</taxon>
        <taxon>Pteriomorphia</taxon>
        <taxon>Arcoida</taxon>
        <taxon>Arcoidea</taxon>
        <taxon>Arcidae</taxon>
        <taxon>Tegillarca</taxon>
    </lineage>
</organism>
<dbReference type="InterPro" id="IPR036252">
    <property type="entry name" value="Proteasome_activ_sf"/>
</dbReference>
<evidence type="ECO:0000259" key="3">
    <source>
        <dbReference type="Pfam" id="PF02252"/>
    </source>
</evidence>
<reference evidence="4 5" key="1">
    <citation type="submission" date="2022-12" db="EMBL/GenBank/DDBJ databases">
        <title>Chromosome-level genome of Tegillarca granosa.</title>
        <authorList>
            <person name="Kim J."/>
        </authorList>
    </citation>
    <scope>NUCLEOTIDE SEQUENCE [LARGE SCALE GENOMIC DNA]</scope>
    <source>
        <strain evidence="4">Teg-2019</strain>
        <tissue evidence="4">Adductor muscle</tissue>
    </source>
</reference>
<evidence type="ECO:0000256" key="1">
    <source>
        <dbReference type="ARBA" id="ARBA00005883"/>
    </source>
</evidence>
<protein>
    <recommendedName>
        <fullName evidence="3">Proteasome activator PA28 C-terminal domain-containing protein</fullName>
    </recommendedName>
</protein>
<comment type="caution">
    <text evidence="4">The sequence shown here is derived from an EMBL/GenBank/DDBJ whole genome shotgun (WGS) entry which is preliminary data.</text>
</comment>
<dbReference type="InterPro" id="IPR003186">
    <property type="entry name" value="PA28_C"/>
</dbReference>
<evidence type="ECO:0000256" key="2">
    <source>
        <dbReference type="ARBA" id="ARBA00022942"/>
    </source>
</evidence>
<keyword evidence="5" id="KW-1185">Reference proteome</keyword>
<keyword evidence="2" id="KW-0647">Proteasome</keyword>
<feature type="domain" description="Proteasome activator PA28 C-terminal" evidence="3">
    <location>
        <begin position="81"/>
        <end position="172"/>
    </location>
</feature>
<dbReference type="SUPFAM" id="SSF47216">
    <property type="entry name" value="Proteasome activator"/>
    <property type="match status" value="1"/>
</dbReference>
<dbReference type="InterPro" id="IPR009077">
    <property type="entry name" value="Proteasome_activ_PA28"/>
</dbReference>
<dbReference type="PANTHER" id="PTHR10660">
    <property type="entry name" value="PROTEASOME REGULATOR PA28"/>
    <property type="match status" value="1"/>
</dbReference>
<evidence type="ECO:0000313" key="4">
    <source>
        <dbReference type="EMBL" id="KAJ8313614.1"/>
    </source>
</evidence>
<name>A0ABQ9F8E0_TEGGR</name>
<accession>A0ABQ9F8E0</accession>
<gene>
    <name evidence="4" type="ORF">KUTeg_008175</name>
</gene>
<dbReference type="EMBL" id="JARBDR010000342">
    <property type="protein sequence ID" value="KAJ8313614.1"/>
    <property type="molecule type" value="Genomic_DNA"/>
</dbReference>
<dbReference type="Gene3D" id="1.20.120.180">
    <property type="entry name" value="Proteasome activator pa28, C-terminal domain"/>
    <property type="match status" value="1"/>
</dbReference>
<dbReference type="Pfam" id="PF02252">
    <property type="entry name" value="PA28_C"/>
    <property type="match status" value="1"/>
</dbReference>
<dbReference type="InterPro" id="IPR036997">
    <property type="entry name" value="PA28_C_sf"/>
</dbReference>